<feature type="transmembrane region" description="Helical" evidence="1">
    <location>
        <begin position="137"/>
        <end position="158"/>
    </location>
</feature>
<protein>
    <submittedName>
        <fullName evidence="2">Uncharacterized protein</fullName>
    </submittedName>
</protein>
<keyword evidence="1" id="KW-0472">Membrane</keyword>
<reference evidence="2" key="2">
    <citation type="submission" date="2008-12" db="EMBL/GenBank/DDBJ databases">
        <title>Improved gene annotation of the rice (Oryza sativa) genomes.</title>
        <authorList>
            <person name="Wang J."/>
            <person name="Li R."/>
            <person name="Fan W."/>
            <person name="Huang Q."/>
            <person name="Zhang J."/>
            <person name="Zhou Y."/>
            <person name="Hu Y."/>
            <person name="Zi S."/>
            <person name="Li J."/>
            <person name="Ni P."/>
            <person name="Zheng H."/>
            <person name="Zhang Y."/>
            <person name="Zhao M."/>
            <person name="Hao Q."/>
            <person name="McDermott J."/>
            <person name="Samudrala R."/>
            <person name="Kristiansen K."/>
            <person name="Wong G.K.-S."/>
        </authorList>
    </citation>
    <scope>NUCLEOTIDE SEQUENCE</scope>
</reference>
<evidence type="ECO:0000256" key="1">
    <source>
        <dbReference type="SAM" id="Phobius"/>
    </source>
</evidence>
<name>A0A8J8XX68_ORYSJ</name>
<sequence length="173" mass="19939">MYWAIADQRATEMEKELVGSRAAIHRSIIIWPGRAQADWSRRGSSDVFRSGLQLRGSDSEFRTRICSSSFLFPSLLFDSTRTRPPPALHQPRSTGFLPLYSIHFSGLSPSAMVSFVCFVLFHFLVEIRSSLPSYNMNLLISFLLRFLTRSFLFCQTFLSQSRFTWIYLMSSRS</sequence>
<dbReference type="Proteomes" id="UP000007752">
    <property type="component" value="Chromosome 10"/>
</dbReference>
<accession>A0A8J8XX68</accession>
<dbReference type="EMBL" id="CM000147">
    <property type="protein sequence ID" value="EEE50773.1"/>
    <property type="molecule type" value="Genomic_DNA"/>
</dbReference>
<dbReference type="AlphaFoldDB" id="A0A8J8XX68"/>
<keyword evidence="1" id="KW-0812">Transmembrane</keyword>
<organism evidence="2">
    <name type="scientific">Oryza sativa subsp. japonica</name>
    <name type="common">Rice</name>
    <dbReference type="NCBI Taxonomy" id="39947"/>
    <lineage>
        <taxon>Eukaryota</taxon>
        <taxon>Viridiplantae</taxon>
        <taxon>Streptophyta</taxon>
        <taxon>Embryophyta</taxon>
        <taxon>Tracheophyta</taxon>
        <taxon>Spermatophyta</taxon>
        <taxon>Magnoliopsida</taxon>
        <taxon>Liliopsida</taxon>
        <taxon>Poales</taxon>
        <taxon>Poaceae</taxon>
        <taxon>BOP clade</taxon>
        <taxon>Oryzoideae</taxon>
        <taxon>Oryzeae</taxon>
        <taxon>Oryzinae</taxon>
        <taxon>Oryza</taxon>
        <taxon>Oryza sativa</taxon>
    </lineage>
</organism>
<evidence type="ECO:0000313" key="2">
    <source>
        <dbReference type="EMBL" id="EEE50773.1"/>
    </source>
</evidence>
<dbReference type="OMA" id="EFRTRIC"/>
<proteinExistence type="predicted"/>
<keyword evidence="1" id="KW-1133">Transmembrane helix</keyword>
<reference evidence="2" key="1">
    <citation type="journal article" date="2005" name="PLoS Biol.">
        <title>The genomes of Oryza sativa: a history of duplications.</title>
        <authorList>
            <person name="Yu J."/>
            <person name="Wang J."/>
            <person name="Lin W."/>
            <person name="Li S."/>
            <person name="Li H."/>
            <person name="Zhou J."/>
            <person name="Ni P."/>
            <person name="Dong W."/>
            <person name="Hu S."/>
            <person name="Zeng C."/>
            <person name="Zhang J."/>
            <person name="Zhang Y."/>
            <person name="Li R."/>
            <person name="Xu Z."/>
            <person name="Li S."/>
            <person name="Li X."/>
            <person name="Zheng H."/>
            <person name="Cong L."/>
            <person name="Lin L."/>
            <person name="Yin J."/>
            <person name="Geng J."/>
            <person name="Li G."/>
            <person name="Shi J."/>
            <person name="Liu J."/>
            <person name="Lv H."/>
            <person name="Li J."/>
            <person name="Wang J."/>
            <person name="Deng Y."/>
            <person name="Ran L."/>
            <person name="Shi X."/>
            <person name="Wang X."/>
            <person name="Wu Q."/>
            <person name="Li C."/>
            <person name="Ren X."/>
            <person name="Wang J."/>
            <person name="Wang X."/>
            <person name="Li D."/>
            <person name="Liu D."/>
            <person name="Zhang X."/>
            <person name="Ji Z."/>
            <person name="Zhao W."/>
            <person name="Sun Y."/>
            <person name="Zhang Z."/>
            <person name="Bao J."/>
            <person name="Han Y."/>
            <person name="Dong L."/>
            <person name="Ji J."/>
            <person name="Chen P."/>
            <person name="Wu S."/>
            <person name="Liu J."/>
            <person name="Xiao Y."/>
            <person name="Bu D."/>
            <person name="Tan J."/>
            <person name="Yang L."/>
            <person name="Ye C."/>
            <person name="Zhang J."/>
            <person name="Xu J."/>
            <person name="Zhou Y."/>
            <person name="Yu Y."/>
            <person name="Zhang B."/>
            <person name="Zhuang S."/>
            <person name="Wei H."/>
            <person name="Liu B."/>
            <person name="Lei M."/>
            <person name="Yu H."/>
            <person name="Li Y."/>
            <person name="Xu H."/>
            <person name="Wei S."/>
            <person name="He X."/>
            <person name="Fang L."/>
            <person name="Zhang Z."/>
            <person name="Zhang Y."/>
            <person name="Huang X."/>
            <person name="Su Z."/>
            <person name="Tong W."/>
            <person name="Li J."/>
            <person name="Tong Z."/>
            <person name="Li S."/>
            <person name="Ye J."/>
            <person name="Wang L."/>
            <person name="Fang L."/>
            <person name="Lei T."/>
            <person name="Chen C."/>
            <person name="Chen H."/>
            <person name="Xu Z."/>
            <person name="Li H."/>
            <person name="Huang H."/>
            <person name="Zhang F."/>
            <person name="Xu H."/>
            <person name="Li N."/>
            <person name="Zhao C."/>
            <person name="Li S."/>
            <person name="Dong L."/>
            <person name="Huang Y."/>
            <person name="Li L."/>
            <person name="Xi Y."/>
            <person name="Qi Q."/>
            <person name="Li W."/>
            <person name="Zhang B."/>
            <person name="Hu W."/>
            <person name="Zhang Y."/>
            <person name="Tian X."/>
            <person name="Jiao Y."/>
            <person name="Liang X."/>
            <person name="Jin J."/>
            <person name="Gao L."/>
            <person name="Zheng W."/>
            <person name="Hao B."/>
            <person name="Liu S."/>
            <person name="Wang W."/>
            <person name="Yuan L."/>
            <person name="Cao M."/>
            <person name="McDermott J."/>
            <person name="Samudrala R."/>
            <person name="Wang J."/>
            <person name="Wong G.K."/>
            <person name="Yang H."/>
        </authorList>
    </citation>
    <scope>NUCLEOTIDE SEQUENCE [LARGE SCALE GENOMIC DNA]</scope>
</reference>
<dbReference type="Gramene" id="Os10t0339182-01">
    <property type="protein sequence ID" value="Os10t0339182-01"/>
    <property type="gene ID" value="Os10g0339182"/>
</dbReference>
<gene>
    <name evidence="2" type="ORF">OsJ_31131</name>
</gene>
<feature type="transmembrane region" description="Helical" evidence="1">
    <location>
        <begin position="102"/>
        <end position="125"/>
    </location>
</feature>